<reference evidence="1" key="1">
    <citation type="submission" date="2018-05" db="EMBL/GenBank/DDBJ databases">
        <authorList>
            <person name="Lanie J.A."/>
            <person name="Ng W.-L."/>
            <person name="Kazmierczak K.M."/>
            <person name="Andrzejewski T.M."/>
            <person name="Davidsen T.M."/>
            <person name="Wayne K.J."/>
            <person name="Tettelin H."/>
            <person name="Glass J.I."/>
            <person name="Rusch D."/>
            <person name="Podicherti R."/>
            <person name="Tsui H.-C.T."/>
            <person name="Winkler M.E."/>
        </authorList>
    </citation>
    <scope>NUCLEOTIDE SEQUENCE</scope>
</reference>
<protein>
    <submittedName>
        <fullName evidence="1">Uncharacterized protein</fullName>
    </submittedName>
</protein>
<name>A0A382SUJ3_9ZZZZ</name>
<organism evidence="1">
    <name type="scientific">marine metagenome</name>
    <dbReference type="NCBI Taxonomy" id="408172"/>
    <lineage>
        <taxon>unclassified sequences</taxon>
        <taxon>metagenomes</taxon>
        <taxon>ecological metagenomes</taxon>
    </lineage>
</organism>
<sequence>MIFVLFAVSTRQNNKPAPTITANTWIRNETEKNNWFKSVTTL</sequence>
<evidence type="ECO:0000313" key="1">
    <source>
        <dbReference type="EMBL" id="SVD13584.1"/>
    </source>
</evidence>
<gene>
    <name evidence="1" type="ORF">METZ01_LOCUS366438</name>
</gene>
<accession>A0A382SUJ3</accession>
<proteinExistence type="predicted"/>
<dbReference type="AlphaFoldDB" id="A0A382SUJ3"/>
<dbReference type="EMBL" id="UINC01131714">
    <property type="protein sequence ID" value="SVD13584.1"/>
    <property type="molecule type" value="Genomic_DNA"/>
</dbReference>